<dbReference type="Proteomes" id="UP000670152">
    <property type="component" value="Unassembled WGS sequence"/>
</dbReference>
<comment type="caution">
    <text evidence="11">The sequence shown here is derived from an EMBL/GenBank/DDBJ whole genome shotgun (WGS) entry which is preliminary data.</text>
</comment>
<feature type="non-terminal residue" evidence="11">
    <location>
        <position position="330"/>
    </location>
</feature>
<dbReference type="SMART" id="SM00384">
    <property type="entry name" value="AT_hook"/>
    <property type="match status" value="3"/>
</dbReference>
<evidence type="ECO:0000256" key="8">
    <source>
        <dbReference type="PROSITE-ProRule" id="PRU00282"/>
    </source>
</evidence>
<evidence type="ECO:0000256" key="7">
    <source>
        <dbReference type="ARBA" id="ARBA00023136"/>
    </source>
</evidence>
<evidence type="ECO:0000313" key="11">
    <source>
        <dbReference type="EMBL" id="KAG5332769.1"/>
    </source>
</evidence>
<keyword evidence="6" id="KW-1133">Transmembrane helix</keyword>
<feature type="compositionally biased region" description="Basic and acidic residues" evidence="10">
    <location>
        <begin position="20"/>
        <end position="29"/>
    </location>
</feature>
<keyword evidence="7 8" id="KW-0472">Membrane</keyword>
<comment type="subcellular location">
    <subcellularLocation>
        <location evidence="1">Membrane</location>
        <topology evidence="1">Multi-pass membrane protein</topology>
    </subcellularLocation>
</comment>
<feature type="region of interest" description="Disordered" evidence="10">
    <location>
        <begin position="1"/>
        <end position="75"/>
    </location>
</feature>
<organism evidence="11 12">
    <name type="scientific">Acromyrmex heyeri</name>
    <dbReference type="NCBI Taxonomy" id="230685"/>
    <lineage>
        <taxon>Eukaryota</taxon>
        <taxon>Metazoa</taxon>
        <taxon>Ecdysozoa</taxon>
        <taxon>Arthropoda</taxon>
        <taxon>Hexapoda</taxon>
        <taxon>Insecta</taxon>
        <taxon>Pterygota</taxon>
        <taxon>Neoptera</taxon>
        <taxon>Endopterygota</taxon>
        <taxon>Hymenoptera</taxon>
        <taxon>Apocrita</taxon>
        <taxon>Aculeata</taxon>
        <taxon>Formicoidea</taxon>
        <taxon>Formicidae</taxon>
        <taxon>Myrmicinae</taxon>
        <taxon>Acromyrmex</taxon>
    </lineage>
</organism>
<dbReference type="OrthoDB" id="276989at2759"/>
<feature type="repeat" description="Solcar" evidence="8">
    <location>
        <begin position="149"/>
        <end position="222"/>
    </location>
</feature>
<dbReference type="InterPro" id="IPR017956">
    <property type="entry name" value="AT_hook_DNA-bd_motif"/>
</dbReference>
<evidence type="ECO:0000256" key="2">
    <source>
        <dbReference type="ARBA" id="ARBA00006375"/>
    </source>
</evidence>
<name>A0A836FS67_9HYME</name>
<evidence type="ECO:0000256" key="9">
    <source>
        <dbReference type="RuleBase" id="RU000488"/>
    </source>
</evidence>
<keyword evidence="12" id="KW-1185">Reference proteome</keyword>
<dbReference type="Pfam" id="PF00153">
    <property type="entry name" value="Mito_carr"/>
    <property type="match status" value="2"/>
</dbReference>
<evidence type="ECO:0000256" key="5">
    <source>
        <dbReference type="ARBA" id="ARBA00022737"/>
    </source>
</evidence>
<accession>A0A836FS67</accession>
<protein>
    <submittedName>
        <fullName evidence="11">SAMC protein</fullName>
    </submittedName>
</protein>
<dbReference type="GO" id="GO:0016020">
    <property type="term" value="C:membrane"/>
    <property type="evidence" value="ECO:0007669"/>
    <property type="project" value="UniProtKB-SubCell"/>
</dbReference>
<evidence type="ECO:0000256" key="3">
    <source>
        <dbReference type="ARBA" id="ARBA00022448"/>
    </source>
</evidence>
<gene>
    <name evidence="11" type="primary">Slc25a26</name>
    <name evidence="11" type="ORF">G6Z77_0008568</name>
</gene>
<dbReference type="PANTHER" id="PTHR45667">
    <property type="entry name" value="S-ADENOSYLMETHIONINE MITOCHONDRIAL CARRIER PROTEIN"/>
    <property type="match status" value="1"/>
</dbReference>
<comment type="similarity">
    <text evidence="2 9">Belongs to the mitochondrial carrier (TC 2.A.29) family.</text>
</comment>
<evidence type="ECO:0000256" key="1">
    <source>
        <dbReference type="ARBA" id="ARBA00004141"/>
    </source>
</evidence>
<feature type="non-terminal residue" evidence="11">
    <location>
        <position position="1"/>
    </location>
</feature>
<keyword evidence="5" id="KW-0677">Repeat</keyword>
<dbReference type="Gene3D" id="1.50.40.10">
    <property type="entry name" value="Mitochondrial carrier domain"/>
    <property type="match status" value="2"/>
</dbReference>
<dbReference type="InterPro" id="IPR023395">
    <property type="entry name" value="MCP_dom_sf"/>
</dbReference>
<dbReference type="PRINTS" id="PR00929">
    <property type="entry name" value="ATHOOK"/>
</dbReference>
<dbReference type="InterPro" id="IPR018108">
    <property type="entry name" value="MCP_transmembrane"/>
</dbReference>
<feature type="repeat" description="Solcar" evidence="8">
    <location>
        <begin position="67"/>
        <end position="140"/>
    </location>
</feature>
<evidence type="ECO:0000313" key="12">
    <source>
        <dbReference type="Proteomes" id="UP000670152"/>
    </source>
</evidence>
<keyword evidence="4 8" id="KW-0812">Transmembrane</keyword>
<feature type="repeat" description="Solcar" evidence="8">
    <location>
        <begin position="231"/>
        <end position="319"/>
    </location>
</feature>
<dbReference type="SUPFAM" id="SSF103506">
    <property type="entry name" value="Mitochondrial carrier"/>
    <property type="match status" value="1"/>
</dbReference>
<dbReference type="EMBL" id="JAANIB010005224">
    <property type="protein sequence ID" value="KAG5332769.1"/>
    <property type="molecule type" value="Genomic_DNA"/>
</dbReference>
<dbReference type="GO" id="GO:0003677">
    <property type="term" value="F:DNA binding"/>
    <property type="evidence" value="ECO:0007669"/>
    <property type="project" value="InterPro"/>
</dbReference>
<feature type="compositionally biased region" description="Basic residues" evidence="10">
    <location>
        <begin position="61"/>
        <end position="75"/>
    </location>
</feature>
<dbReference type="AlphaFoldDB" id="A0A836FS67"/>
<dbReference type="PROSITE" id="PS50920">
    <property type="entry name" value="SOLCAR"/>
    <property type="match status" value="3"/>
</dbReference>
<evidence type="ECO:0000256" key="10">
    <source>
        <dbReference type="SAM" id="MobiDB-lite"/>
    </source>
</evidence>
<keyword evidence="3 9" id="KW-0813">Transport</keyword>
<evidence type="ECO:0000256" key="4">
    <source>
        <dbReference type="ARBA" id="ARBA00022692"/>
    </source>
</evidence>
<reference evidence="11 12" key="1">
    <citation type="submission" date="2020-02" db="EMBL/GenBank/DDBJ databases">
        <title>Relaxed selection underlies rapid genomic changes in the transitions from sociality to social parasitism in ants.</title>
        <authorList>
            <person name="Bi X."/>
        </authorList>
    </citation>
    <scope>NUCLEOTIDE SEQUENCE [LARGE SCALE GENOMIC DNA]</scope>
    <source>
        <strain evidence="11">BGI-DK2014b</strain>
        <tissue evidence="11">Whole body</tissue>
    </source>
</reference>
<evidence type="ECO:0000256" key="6">
    <source>
        <dbReference type="ARBA" id="ARBA00022989"/>
    </source>
</evidence>
<proteinExistence type="inferred from homology"/>
<sequence length="330" mass="36697">MSDDNSPVVEEQKKKRGRPAKADKNAVKEPKKRGRPAAEKNNAVRPAKSDNEDDAPPGPVKKGRGRPKGSHKKKSGALAGVVCDVTLFPLDTLKTRLQSQHGFFQSGGFRYLYKGIEPVVLGSAPSAAIFFITYEGIKQYSQPYIPNQYHSIIHMIAASSSEITACLVRVPVEVIKQRKQALLSDTHRLKLRTLYRGYGSTVLRDLPFGVIQMPLWEYFKLYWTQQIERECTPLEGATCGAASVAISAAITTPLDVAKTRIMLSSTSAEKEEVEIATMLKEVYRHYGFKGLFAGFLPRVTGFTMGGFIFFGVYEQAREFYISYLVSEAVK</sequence>